<reference evidence="2 3" key="1">
    <citation type="submission" date="2024-06" db="EMBL/GenBank/DDBJ databases">
        <title>A chromosome-level genome assembly of beet webworm, Loxostege sticticalis.</title>
        <authorList>
            <person name="Zhang Y."/>
        </authorList>
    </citation>
    <scope>NUCLEOTIDE SEQUENCE [LARGE SCALE GENOMIC DNA]</scope>
    <source>
        <strain evidence="2">AQ028</strain>
        <tissue evidence="2">Male pupae</tissue>
    </source>
</reference>
<dbReference type="PANTHER" id="PTHR21398">
    <property type="entry name" value="AGAP007094-PA"/>
    <property type="match status" value="1"/>
</dbReference>
<protein>
    <submittedName>
        <fullName evidence="2">Uncharacterized protein</fullName>
    </submittedName>
</protein>
<accession>A0ABD0SN54</accession>
<evidence type="ECO:0000256" key="1">
    <source>
        <dbReference type="SAM" id="SignalP"/>
    </source>
</evidence>
<evidence type="ECO:0000313" key="3">
    <source>
        <dbReference type="Proteomes" id="UP001549921"/>
    </source>
</evidence>
<dbReference type="SMART" id="SM00718">
    <property type="entry name" value="DM4_12"/>
    <property type="match status" value="1"/>
</dbReference>
<dbReference type="Proteomes" id="UP001549921">
    <property type="component" value="Unassembled WGS sequence"/>
</dbReference>
<comment type="caution">
    <text evidence="2">The sequence shown here is derived from an EMBL/GenBank/DDBJ whole genome shotgun (WGS) entry which is preliminary data.</text>
</comment>
<evidence type="ECO:0000313" key="2">
    <source>
        <dbReference type="EMBL" id="KAL0821272.1"/>
    </source>
</evidence>
<name>A0ABD0SN54_LOXSC</name>
<proteinExistence type="predicted"/>
<gene>
    <name evidence="2" type="ORF">ABMA28_005872</name>
</gene>
<dbReference type="EMBL" id="JBEDNZ010000018">
    <property type="protein sequence ID" value="KAL0821272.1"/>
    <property type="molecule type" value="Genomic_DNA"/>
</dbReference>
<feature type="signal peptide" evidence="1">
    <location>
        <begin position="1"/>
        <end position="17"/>
    </location>
</feature>
<dbReference type="Pfam" id="PF07841">
    <property type="entry name" value="DM4_12"/>
    <property type="match status" value="1"/>
</dbReference>
<sequence>MKIISLLCVLMTLGVHGVEIIGRNVNDTALDRDDSTEQHSKILSRRKRFLIFPDGSSFQLVFCTQNHGYLQLGNIVWFGNTAALAWELPSDPQLFNLYKEHSKIYSNRRGDTKHIYYLDEDGKVLSKVPYRRRPIVNPAFAKRSIEGDTPNDNKVSIPMSIKEMHERERQKDLLKELDKNRIEFHRQTKGNFYEKVEKVFEGLGWNGRDCVLRLLCDSGKASKDQGPFLEEILKATFTLPRGRGFDSEPHKQYDIAHGTSGDCTQMYPDCNISLM</sequence>
<feature type="chain" id="PRO_5044778140" evidence="1">
    <location>
        <begin position="18"/>
        <end position="275"/>
    </location>
</feature>
<organism evidence="2 3">
    <name type="scientific">Loxostege sticticalis</name>
    <name type="common">Beet webworm moth</name>
    <dbReference type="NCBI Taxonomy" id="481309"/>
    <lineage>
        <taxon>Eukaryota</taxon>
        <taxon>Metazoa</taxon>
        <taxon>Ecdysozoa</taxon>
        <taxon>Arthropoda</taxon>
        <taxon>Hexapoda</taxon>
        <taxon>Insecta</taxon>
        <taxon>Pterygota</taxon>
        <taxon>Neoptera</taxon>
        <taxon>Endopterygota</taxon>
        <taxon>Lepidoptera</taxon>
        <taxon>Glossata</taxon>
        <taxon>Ditrysia</taxon>
        <taxon>Pyraloidea</taxon>
        <taxon>Crambidae</taxon>
        <taxon>Pyraustinae</taxon>
        <taxon>Loxostege</taxon>
    </lineage>
</organism>
<dbReference type="AlphaFoldDB" id="A0ABD0SN54"/>
<dbReference type="InterPro" id="IPR006631">
    <property type="entry name" value="DM4_12"/>
</dbReference>
<dbReference type="PANTHER" id="PTHR21398:SF1">
    <property type="entry name" value="FI03705P"/>
    <property type="match status" value="1"/>
</dbReference>
<keyword evidence="1" id="KW-0732">Signal</keyword>